<dbReference type="GeneID" id="74945934"/>
<accession>A0A060HNW5</accession>
<dbReference type="HOGENOM" id="CLU_2985813_0_0_2"/>
<evidence type="ECO:0000313" key="1">
    <source>
        <dbReference type="EMBL" id="AIC14877.1"/>
    </source>
</evidence>
<organism evidence="1 2">
    <name type="scientific">Nitrososphaera viennensis EN76</name>
    <dbReference type="NCBI Taxonomy" id="926571"/>
    <lineage>
        <taxon>Archaea</taxon>
        <taxon>Nitrososphaerota</taxon>
        <taxon>Nitrososphaeria</taxon>
        <taxon>Nitrososphaerales</taxon>
        <taxon>Nitrososphaeraceae</taxon>
        <taxon>Nitrososphaera</taxon>
    </lineage>
</organism>
<dbReference type="OrthoDB" id="373094at2157"/>
<gene>
    <name evidence="1" type="ORF">NVIE_006710</name>
</gene>
<sequence>MREAELLQMHWDIVKLLSLGVDEKFLQESNITPEQARDLVKGLLYLRERYADRIINQ</sequence>
<dbReference type="RefSeq" id="WP_158435067.1">
    <property type="nucleotide sequence ID" value="NZ_CP007536.1"/>
</dbReference>
<dbReference type="EMBL" id="CP007536">
    <property type="protein sequence ID" value="AIC14877.1"/>
    <property type="molecule type" value="Genomic_DNA"/>
</dbReference>
<proteinExistence type="predicted"/>
<name>A0A060HNW5_9ARCH</name>
<keyword evidence="2" id="KW-1185">Reference proteome</keyword>
<dbReference type="Proteomes" id="UP000027093">
    <property type="component" value="Chromosome"/>
</dbReference>
<evidence type="ECO:0000313" key="2">
    <source>
        <dbReference type="Proteomes" id="UP000027093"/>
    </source>
</evidence>
<reference evidence="1 2" key="1">
    <citation type="journal article" date="2014" name="Int. J. Syst. Evol. Microbiol.">
        <title>Nitrososphaera viennensis gen. nov., sp. nov., an aerobic and mesophilic, ammonia-oxidizing archaeon from soil and a member of the archaeal phylum Thaumarchaeota.</title>
        <authorList>
            <person name="Stieglmeier M."/>
            <person name="Klingl A."/>
            <person name="Alves R.J."/>
            <person name="Rittmann S.K."/>
            <person name="Melcher M."/>
            <person name="Leisch N."/>
            <person name="Schleper C."/>
        </authorList>
    </citation>
    <scope>NUCLEOTIDE SEQUENCE [LARGE SCALE GENOMIC DNA]</scope>
    <source>
        <strain evidence="1">EN76</strain>
    </source>
</reference>
<dbReference type="STRING" id="926571.NVIE_006710"/>
<protein>
    <submittedName>
        <fullName evidence="1">Uncharacterized protein</fullName>
    </submittedName>
</protein>
<dbReference type="KEGG" id="nvn:NVIE_006710"/>
<dbReference type="AlphaFoldDB" id="A0A060HNW5"/>